<keyword evidence="1" id="KW-0472">Membrane</keyword>
<gene>
    <name evidence="2" type="ORF">TRIP_B250303</name>
</gene>
<accession>A0A653A5I9</accession>
<name>A0A653A5I9_UNCDX</name>
<protein>
    <submittedName>
        <fullName evidence="2">Uncharacterized protein</fullName>
    </submittedName>
</protein>
<organism evidence="2">
    <name type="scientific">Uncultured Desulfatiglans sp</name>
    <dbReference type="NCBI Taxonomy" id="1748965"/>
    <lineage>
        <taxon>Bacteria</taxon>
        <taxon>Pseudomonadati</taxon>
        <taxon>Thermodesulfobacteriota</taxon>
        <taxon>Desulfobacteria</taxon>
        <taxon>Desulfatiglandales</taxon>
        <taxon>Desulfatiglandaceae</taxon>
        <taxon>Desulfatiglans</taxon>
        <taxon>environmental samples</taxon>
    </lineage>
</organism>
<evidence type="ECO:0000256" key="1">
    <source>
        <dbReference type="SAM" id="Phobius"/>
    </source>
</evidence>
<evidence type="ECO:0000313" key="2">
    <source>
        <dbReference type="EMBL" id="VBB43208.1"/>
    </source>
</evidence>
<keyword evidence="1" id="KW-1133">Transmembrane helix</keyword>
<reference evidence="2" key="1">
    <citation type="submission" date="2018-07" db="EMBL/GenBank/DDBJ databases">
        <authorList>
            <consortium name="Genoscope - CEA"/>
            <person name="William W."/>
        </authorList>
    </citation>
    <scope>NUCLEOTIDE SEQUENCE</scope>
    <source>
        <strain evidence="2">IK1</strain>
    </source>
</reference>
<dbReference type="AlphaFoldDB" id="A0A653A5I9"/>
<dbReference type="EMBL" id="UPXX01000018">
    <property type="protein sequence ID" value="VBB43208.1"/>
    <property type="molecule type" value="Genomic_DNA"/>
</dbReference>
<proteinExistence type="predicted"/>
<keyword evidence="1" id="KW-0812">Transmembrane</keyword>
<feature type="transmembrane region" description="Helical" evidence="1">
    <location>
        <begin position="24"/>
        <end position="43"/>
    </location>
</feature>
<sequence>MTTEESKAETSGKFRWTRERERSFFFYATIVMFILYGLMKWFGEA</sequence>